<evidence type="ECO:0000313" key="3">
    <source>
        <dbReference type="EMBL" id="RBP45760.1"/>
    </source>
</evidence>
<gene>
    <name evidence="3" type="ORF">DES53_102142</name>
</gene>
<evidence type="ECO:0000313" key="4">
    <source>
        <dbReference type="Proteomes" id="UP000253426"/>
    </source>
</evidence>
<dbReference type="GO" id="GO:0004519">
    <property type="term" value="F:endonuclease activity"/>
    <property type="evidence" value="ECO:0007669"/>
    <property type="project" value="UniProtKB-KW"/>
</dbReference>
<dbReference type="PANTHER" id="PTHR34039:SF1">
    <property type="entry name" value="UPF0102 PROTEIN YRAN"/>
    <property type="match status" value="1"/>
</dbReference>
<dbReference type="CDD" id="cd20736">
    <property type="entry name" value="PoNe_Nuclease"/>
    <property type="match status" value="1"/>
</dbReference>
<dbReference type="Proteomes" id="UP000253426">
    <property type="component" value="Unassembled WGS sequence"/>
</dbReference>
<dbReference type="InterPro" id="IPR011335">
    <property type="entry name" value="Restrct_endonuc-II-like"/>
</dbReference>
<sequence length="131" mass="14601">MRLTKADGTRLDNATLGNWGEHLAAQWLRRHGRKVLYRNFRAGGGGEVDIVARHGSMLTFVEVKTRTSTARGRPAEAVNKAKEALILRGMQGWLRMLQGSQNIPRRCDIVEVVLREGERPEISILEGALKG</sequence>
<accession>A0A366HQ42</accession>
<name>A0A366HQ42_9BACT</name>
<organism evidence="3 4">
    <name type="scientific">Roseimicrobium gellanilyticum</name>
    <dbReference type="NCBI Taxonomy" id="748857"/>
    <lineage>
        <taxon>Bacteria</taxon>
        <taxon>Pseudomonadati</taxon>
        <taxon>Verrucomicrobiota</taxon>
        <taxon>Verrucomicrobiia</taxon>
        <taxon>Verrucomicrobiales</taxon>
        <taxon>Verrucomicrobiaceae</taxon>
        <taxon>Roseimicrobium</taxon>
    </lineage>
</organism>
<dbReference type="GO" id="GO:0003676">
    <property type="term" value="F:nucleic acid binding"/>
    <property type="evidence" value="ECO:0007669"/>
    <property type="project" value="InterPro"/>
</dbReference>
<reference evidence="3 4" key="1">
    <citation type="submission" date="2018-06" db="EMBL/GenBank/DDBJ databases">
        <title>Genomic Encyclopedia of Type Strains, Phase IV (KMG-IV): sequencing the most valuable type-strain genomes for metagenomic binning, comparative biology and taxonomic classification.</title>
        <authorList>
            <person name="Goeker M."/>
        </authorList>
    </citation>
    <scope>NUCLEOTIDE SEQUENCE [LARGE SCALE GENOMIC DNA]</scope>
    <source>
        <strain evidence="3 4">DSM 25532</strain>
    </source>
</reference>
<keyword evidence="3" id="KW-0540">Nuclease</keyword>
<dbReference type="InterPro" id="IPR003509">
    <property type="entry name" value="UPF0102_YraN-like"/>
</dbReference>
<evidence type="ECO:0000256" key="1">
    <source>
        <dbReference type="ARBA" id="ARBA00006738"/>
    </source>
</evidence>
<protein>
    <recommendedName>
        <fullName evidence="2">UPF0102 protein DES53_102142</fullName>
    </recommendedName>
</protein>
<dbReference type="PANTHER" id="PTHR34039">
    <property type="entry name" value="UPF0102 PROTEIN YRAN"/>
    <property type="match status" value="1"/>
</dbReference>
<dbReference type="EMBL" id="QNRR01000002">
    <property type="protein sequence ID" value="RBP45760.1"/>
    <property type="molecule type" value="Genomic_DNA"/>
</dbReference>
<proteinExistence type="inferred from homology"/>
<comment type="similarity">
    <text evidence="1 2">Belongs to the UPF0102 family.</text>
</comment>
<dbReference type="SUPFAM" id="SSF52980">
    <property type="entry name" value="Restriction endonuclease-like"/>
    <property type="match status" value="1"/>
</dbReference>
<comment type="caution">
    <text evidence="3">The sequence shown here is derived from an EMBL/GenBank/DDBJ whole genome shotgun (WGS) entry which is preliminary data.</text>
</comment>
<dbReference type="InterPro" id="IPR011856">
    <property type="entry name" value="tRNA_endonuc-like_dom_sf"/>
</dbReference>
<dbReference type="Gene3D" id="3.40.1350.10">
    <property type="match status" value="1"/>
</dbReference>
<dbReference type="AlphaFoldDB" id="A0A366HQ42"/>
<keyword evidence="3" id="KW-0378">Hydrolase</keyword>
<evidence type="ECO:0000256" key="2">
    <source>
        <dbReference type="HAMAP-Rule" id="MF_00048"/>
    </source>
</evidence>
<dbReference type="Pfam" id="PF02021">
    <property type="entry name" value="UPF0102"/>
    <property type="match status" value="1"/>
</dbReference>
<dbReference type="OrthoDB" id="9802516at2"/>
<keyword evidence="3" id="KW-0255">Endonuclease</keyword>
<dbReference type="RefSeq" id="WP_113958113.1">
    <property type="nucleotide sequence ID" value="NZ_QNRR01000002.1"/>
</dbReference>
<dbReference type="HAMAP" id="MF_00048">
    <property type="entry name" value="UPF0102"/>
    <property type="match status" value="1"/>
</dbReference>
<keyword evidence="4" id="KW-1185">Reference proteome</keyword>